<protein>
    <submittedName>
        <fullName evidence="2">Uncharacterized protein</fullName>
    </submittedName>
</protein>
<evidence type="ECO:0000313" key="4">
    <source>
        <dbReference type="Proteomes" id="UP000476176"/>
    </source>
</evidence>
<dbReference type="Proteomes" id="UP000476176">
    <property type="component" value="Unassembled WGS sequence"/>
</dbReference>
<comment type="caution">
    <text evidence="2">The sequence shown here is derived from an EMBL/GenBank/DDBJ whole genome shotgun (WGS) entry which is preliminary data.</text>
</comment>
<dbReference type="AlphaFoldDB" id="A0A6A4BD12"/>
<dbReference type="Proteomes" id="UP000437068">
    <property type="component" value="Unassembled WGS sequence"/>
</dbReference>
<proteinExistence type="predicted"/>
<dbReference type="EMBL" id="QXGE01004156">
    <property type="protein sequence ID" value="KAE9271735.1"/>
    <property type="molecule type" value="Genomic_DNA"/>
</dbReference>
<reference evidence="2 3" key="1">
    <citation type="submission" date="2018-08" db="EMBL/GenBank/DDBJ databases">
        <title>Genomic investigation of the strawberry pathogen Phytophthora fragariae indicates pathogenicity is determined by transcriptional variation in three key races.</title>
        <authorList>
            <person name="Adams T.M."/>
            <person name="Armitage A.D."/>
            <person name="Sobczyk M.K."/>
            <person name="Bates H.J."/>
            <person name="Dunwell J.M."/>
            <person name="Nellist C.F."/>
            <person name="Harrison R.J."/>
        </authorList>
    </citation>
    <scope>NUCLEOTIDE SEQUENCE [LARGE SCALE GENOMIC DNA]</scope>
    <source>
        <strain evidence="2 3">A4</strain>
        <strain evidence="1 4">BC-23</strain>
    </source>
</reference>
<name>A0A6A4BD12_9STRA</name>
<evidence type="ECO:0000313" key="1">
    <source>
        <dbReference type="EMBL" id="KAE9170991.1"/>
    </source>
</evidence>
<dbReference type="EMBL" id="QXGC01004136">
    <property type="protein sequence ID" value="KAE9170991.1"/>
    <property type="molecule type" value="Genomic_DNA"/>
</dbReference>
<organism evidence="2 3">
    <name type="scientific">Phytophthora fragariae</name>
    <dbReference type="NCBI Taxonomy" id="53985"/>
    <lineage>
        <taxon>Eukaryota</taxon>
        <taxon>Sar</taxon>
        <taxon>Stramenopiles</taxon>
        <taxon>Oomycota</taxon>
        <taxon>Peronosporomycetes</taxon>
        <taxon>Peronosporales</taxon>
        <taxon>Peronosporaceae</taxon>
        <taxon>Phytophthora</taxon>
    </lineage>
</organism>
<evidence type="ECO:0000313" key="3">
    <source>
        <dbReference type="Proteomes" id="UP000437068"/>
    </source>
</evidence>
<evidence type="ECO:0000313" key="2">
    <source>
        <dbReference type="EMBL" id="KAE9271735.1"/>
    </source>
</evidence>
<sequence>MGMGDHTMQNGKRCTAASIVALLGSPEPREAAEWSAVSSSSLSSMASEVSSRGEAAATLEDKVVVVSMLTLQAVSLF</sequence>
<gene>
    <name evidence="2" type="ORF">PF001_g28250</name>
    <name evidence="1" type="ORF">PF004_g27703</name>
</gene>
<accession>A0A6A4BD12</accession>